<sequence length="85" mass="9480">MVGRMSWQVSGGGLAAGGRVCEWEAATIRGWSGREMDRRRLETRRAVADGERRVAVGARVGLMATPQRLSFSPFDFGWRRLLRAS</sequence>
<dbReference type="AlphaFoldDB" id="A0AAV2CD83"/>
<keyword evidence="2" id="KW-1185">Reference proteome</keyword>
<protein>
    <submittedName>
        <fullName evidence="1">Uncharacterized protein</fullName>
    </submittedName>
</protein>
<reference evidence="1 2" key="1">
    <citation type="submission" date="2024-04" db="EMBL/GenBank/DDBJ databases">
        <authorList>
            <person name="Fracassetti M."/>
        </authorList>
    </citation>
    <scope>NUCLEOTIDE SEQUENCE [LARGE SCALE GENOMIC DNA]</scope>
</reference>
<evidence type="ECO:0000313" key="2">
    <source>
        <dbReference type="Proteomes" id="UP001497516"/>
    </source>
</evidence>
<dbReference type="Proteomes" id="UP001497516">
    <property type="component" value="Chromosome 1"/>
</dbReference>
<dbReference type="EMBL" id="OZ034813">
    <property type="protein sequence ID" value="CAL1354463.1"/>
    <property type="molecule type" value="Genomic_DNA"/>
</dbReference>
<name>A0AAV2CD83_9ROSI</name>
<proteinExistence type="predicted"/>
<evidence type="ECO:0000313" key="1">
    <source>
        <dbReference type="EMBL" id="CAL1354463.1"/>
    </source>
</evidence>
<accession>A0AAV2CD83</accession>
<organism evidence="1 2">
    <name type="scientific">Linum trigynum</name>
    <dbReference type="NCBI Taxonomy" id="586398"/>
    <lineage>
        <taxon>Eukaryota</taxon>
        <taxon>Viridiplantae</taxon>
        <taxon>Streptophyta</taxon>
        <taxon>Embryophyta</taxon>
        <taxon>Tracheophyta</taxon>
        <taxon>Spermatophyta</taxon>
        <taxon>Magnoliopsida</taxon>
        <taxon>eudicotyledons</taxon>
        <taxon>Gunneridae</taxon>
        <taxon>Pentapetalae</taxon>
        <taxon>rosids</taxon>
        <taxon>fabids</taxon>
        <taxon>Malpighiales</taxon>
        <taxon>Linaceae</taxon>
        <taxon>Linum</taxon>
    </lineage>
</organism>
<gene>
    <name evidence="1" type="ORF">LTRI10_LOCUS2272</name>
</gene>